<keyword evidence="1" id="KW-0812">Transmembrane</keyword>
<keyword evidence="1" id="KW-1133">Transmembrane helix</keyword>
<dbReference type="InterPro" id="IPR030970">
    <property type="entry name" value="ABC_MlaD"/>
</dbReference>
<dbReference type="InterPro" id="IPR052336">
    <property type="entry name" value="MlaD_Phospholipid_Transporter"/>
</dbReference>
<feature type="domain" description="Mce/MlaD" evidence="2">
    <location>
        <begin position="37"/>
        <end position="114"/>
    </location>
</feature>
<dbReference type="EMBL" id="RXFM01000108">
    <property type="protein sequence ID" value="RST62456.1"/>
    <property type="molecule type" value="Genomic_DNA"/>
</dbReference>
<keyword evidence="4" id="KW-1185">Reference proteome</keyword>
<gene>
    <name evidence="3" type="primary">mlaD</name>
    <name evidence="3" type="ORF">EIC27_06305</name>
</gene>
<dbReference type="Proteomes" id="UP000279470">
    <property type="component" value="Unassembled WGS sequence"/>
</dbReference>
<dbReference type="GO" id="GO:0005543">
    <property type="term" value="F:phospholipid binding"/>
    <property type="evidence" value="ECO:0007669"/>
    <property type="project" value="TreeGrafter"/>
</dbReference>
<protein>
    <submittedName>
        <fullName evidence="3">Outer membrane lipid asymmetry maintenance protein MlaD</fullName>
    </submittedName>
</protein>
<dbReference type="RefSeq" id="WP_126045219.1">
    <property type="nucleotide sequence ID" value="NZ_RXFM01000108.1"/>
</dbReference>
<dbReference type="PANTHER" id="PTHR33371:SF4">
    <property type="entry name" value="INTERMEMBRANE PHOSPHOLIPID TRANSPORT SYSTEM BINDING PROTEIN MLAD"/>
    <property type="match status" value="1"/>
</dbReference>
<dbReference type="Pfam" id="PF02470">
    <property type="entry name" value="MlaD"/>
    <property type="match status" value="1"/>
</dbReference>
<feature type="transmembrane region" description="Helical" evidence="1">
    <location>
        <begin position="7"/>
        <end position="25"/>
    </location>
</feature>
<evidence type="ECO:0000313" key="4">
    <source>
        <dbReference type="Proteomes" id="UP000279470"/>
    </source>
</evidence>
<accession>A0A3R9ZIJ5</accession>
<evidence type="ECO:0000259" key="2">
    <source>
        <dbReference type="Pfam" id="PF02470"/>
    </source>
</evidence>
<sequence>MKNIFEIVVGFLVLFIAITFSYIVYQSSDHQLDKNDQYIINAIFDNIDGIKLGSEVKVSGVVIGKVISQRLDYDTYSAEVQMLINKKIKLPEDSSAQIVSSSILGDKYISIAPGTEEKSLVEGDTIEFTQSSINLEGLISKFIFGLKGSNNQMQIDENAFSNYNKSDEQNYIFNDSSAENSIS</sequence>
<comment type="caution">
    <text evidence="3">The sequence shown here is derived from an EMBL/GenBank/DDBJ whole genome shotgun (WGS) entry which is preliminary data.</text>
</comment>
<dbReference type="AlphaFoldDB" id="A0A3R9ZIJ5"/>
<dbReference type="OrthoDB" id="7164001at2"/>
<reference evidence="4" key="1">
    <citation type="submission" date="2018-11" db="EMBL/GenBank/DDBJ databases">
        <title>Phylogenetic, genomic, and biogeographic characterization of a novel and ubiquitous marine invertebrate-associated Rickettsiales parasite, Candidatus Marinoinvertebrata rohwerii, gen. nov., sp. nov.</title>
        <authorList>
            <person name="Klinges J.G."/>
            <person name="Rosales S.M."/>
            <person name="Mcminds R."/>
            <person name="Shaver E.C."/>
            <person name="Shantz A."/>
            <person name="Peters E.C."/>
            <person name="Burkepile D.E."/>
            <person name="Silliman B.R."/>
            <person name="Vega Thurber R.L."/>
        </authorList>
    </citation>
    <scope>NUCLEOTIDE SEQUENCE [LARGE SCALE GENOMIC DNA]</scope>
    <source>
        <strain evidence="4">a_cerv_44</strain>
    </source>
</reference>
<dbReference type="InterPro" id="IPR003399">
    <property type="entry name" value="Mce/MlaD"/>
</dbReference>
<dbReference type="PANTHER" id="PTHR33371">
    <property type="entry name" value="INTERMEMBRANE PHOSPHOLIPID TRANSPORT SYSTEM BINDING PROTEIN MLAD-RELATED"/>
    <property type="match status" value="1"/>
</dbReference>
<name>A0A3R9ZIJ5_9RICK</name>
<evidence type="ECO:0000256" key="1">
    <source>
        <dbReference type="SAM" id="Phobius"/>
    </source>
</evidence>
<dbReference type="NCBIfam" id="TIGR04430">
    <property type="entry name" value="OM_asym_MlaD"/>
    <property type="match status" value="1"/>
</dbReference>
<organism evidence="3 4">
    <name type="scientific">Candidatus Aquarickettsia rohweri</name>
    <dbReference type="NCBI Taxonomy" id="2602574"/>
    <lineage>
        <taxon>Bacteria</taxon>
        <taxon>Pseudomonadati</taxon>
        <taxon>Pseudomonadota</taxon>
        <taxon>Alphaproteobacteria</taxon>
        <taxon>Rickettsiales</taxon>
        <taxon>Candidatus Midichloriaceae</taxon>
        <taxon>Candidatus Aquarickettsia</taxon>
    </lineage>
</organism>
<proteinExistence type="predicted"/>
<keyword evidence="1" id="KW-0472">Membrane</keyword>
<evidence type="ECO:0000313" key="3">
    <source>
        <dbReference type="EMBL" id="RST62456.1"/>
    </source>
</evidence>
<dbReference type="GO" id="GO:0005548">
    <property type="term" value="F:phospholipid transporter activity"/>
    <property type="evidence" value="ECO:0007669"/>
    <property type="project" value="TreeGrafter"/>
</dbReference>